<protein>
    <submittedName>
        <fullName evidence="1">Uncharacterized protein</fullName>
    </submittedName>
</protein>
<organism evidence="1">
    <name type="scientific">Tanacetum cinerariifolium</name>
    <name type="common">Dalmatian daisy</name>
    <name type="synonym">Chrysanthemum cinerariifolium</name>
    <dbReference type="NCBI Taxonomy" id="118510"/>
    <lineage>
        <taxon>Eukaryota</taxon>
        <taxon>Viridiplantae</taxon>
        <taxon>Streptophyta</taxon>
        <taxon>Embryophyta</taxon>
        <taxon>Tracheophyta</taxon>
        <taxon>Spermatophyta</taxon>
        <taxon>Magnoliopsida</taxon>
        <taxon>eudicotyledons</taxon>
        <taxon>Gunneridae</taxon>
        <taxon>Pentapetalae</taxon>
        <taxon>asterids</taxon>
        <taxon>campanulids</taxon>
        <taxon>Asterales</taxon>
        <taxon>Asteraceae</taxon>
        <taxon>Asteroideae</taxon>
        <taxon>Anthemideae</taxon>
        <taxon>Anthemidinae</taxon>
        <taxon>Tanacetum</taxon>
    </lineage>
</organism>
<sequence>MVAPSSGGLILYQVYGNLYAMTDESSGIGIIHTPLDDDASCEHSQGDIKSKAFINSEIGQLLLNQKKQHVFNVLNAKPFEISFFEFVEFITISTYNDPIRMLVIMPFDDLKLCDSDDSTFGVDILSRFPIDLNPKNC</sequence>
<name>A0A6L2LGP3_TANCI</name>
<evidence type="ECO:0000313" key="1">
    <source>
        <dbReference type="EMBL" id="GEU59782.1"/>
    </source>
</evidence>
<dbReference type="EMBL" id="BKCJ010004229">
    <property type="protein sequence ID" value="GEU59782.1"/>
    <property type="molecule type" value="Genomic_DNA"/>
</dbReference>
<reference evidence="1" key="1">
    <citation type="journal article" date="2019" name="Sci. Rep.">
        <title>Draft genome of Tanacetum cinerariifolium, the natural source of mosquito coil.</title>
        <authorList>
            <person name="Yamashiro T."/>
            <person name="Shiraishi A."/>
            <person name="Satake H."/>
            <person name="Nakayama K."/>
        </authorList>
    </citation>
    <scope>NUCLEOTIDE SEQUENCE</scope>
</reference>
<dbReference type="AlphaFoldDB" id="A0A6L2LGP3"/>
<gene>
    <name evidence="1" type="ORF">Tci_031760</name>
</gene>
<proteinExistence type="predicted"/>
<accession>A0A6L2LGP3</accession>
<comment type="caution">
    <text evidence="1">The sequence shown here is derived from an EMBL/GenBank/DDBJ whole genome shotgun (WGS) entry which is preliminary data.</text>
</comment>